<gene>
    <name evidence="5" type="ORF">GRF29_106g101022</name>
</gene>
<dbReference type="GO" id="GO:0018958">
    <property type="term" value="P:phenol-containing compound metabolic process"/>
    <property type="evidence" value="ECO:0007669"/>
    <property type="project" value="InterPro"/>
</dbReference>
<dbReference type="InterPro" id="IPR017850">
    <property type="entry name" value="Alkaline_phosphatase_core_sf"/>
</dbReference>
<name>A0AAN6RFE5_9PLEO</name>
<dbReference type="Pfam" id="PF00884">
    <property type="entry name" value="Sulfatase"/>
    <property type="match status" value="1"/>
</dbReference>
<dbReference type="PANTHER" id="PTHR43108">
    <property type="entry name" value="N-ACETYLGLUCOSAMINE-6-SULFATASE FAMILY MEMBER"/>
    <property type="match status" value="1"/>
</dbReference>
<comment type="similarity">
    <text evidence="1 2">Belongs to the sulfatase family.</text>
</comment>
<dbReference type="InterPro" id="IPR012083">
    <property type="entry name" value="Arylsulfatase"/>
</dbReference>
<protein>
    <recommendedName>
        <fullName evidence="2">Arylsulfatase</fullName>
        <shortName evidence="2">AS</shortName>
        <ecNumber evidence="2">3.1.6.1</ecNumber>
    </recommendedName>
    <alternativeName>
        <fullName evidence="2">Aryl-sulfate sulphohydrolase</fullName>
    </alternativeName>
</protein>
<comment type="PTM">
    <text evidence="3">The conversion to 3-oxoalanine (also known as C-formylglycine, FGly), of a serine or cysteine residue in prokaryotes and of a cysteine residue in eukaryotes, is critical for catalytic activity.</text>
</comment>
<keyword evidence="2" id="KW-0378">Hydrolase</keyword>
<reference evidence="5 6" key="1">
    <citation type="submission" date="2021-02" db="EMBL/GenBank/DDBJ databases">
        <title>Genome assembly of Pseudopithomyces chartarum.</title>
        <authorList>
            <person name="Jauregui R."/>
            <person name="Singh J."/>
            <person name="Voisey C."/>
        </authorList>
    </citation>
    <scope>NUCLEOTIDE SEQUENCE [LARGE SCALE GENOMIC DNA]</scope>
    <source>
        <strain evidence="5 6">AGR01</strain>
    </source>
</reference>
<dbReference type="EMBL" id="WVTA01000010">
    <property type="protein sequence ID" value="KAK3203616.1"/>
    <property type="molecule type" value="Genomic_DNA"/>
</dbReference>
<feature type="modified residue" description="3-oxoalanine (Cys)" evidence="3">
    <location>
        <position position="78"/>
    </location>
</feature>
<dbReference type="Proteomes" id="UP001280581">
    <property type="component" value="Unassembled WGS sequence"/>
</dbReference>
<dbReference type="GO" id="GO:0008449">
    <property type="term" value="F:N-acetylglucosamine-6-sulfatase activity"/>
    <property type="evidence" value="ECO:0007669"/>
    <property type="project" value="TreeGrafter"/>
</dbReference>
<dbReference type="GO" id="GO:0005539">
    <property type="term" value="F:glycosaminoglycan binding"/>
    <property type="evidence" value="ECO:0007669"/>
    <property type="project" value="TreeGrafter"/>
</dbReference>
<dbReference type="SUPFAM" id="SSF53649">
    <property type="entry name" value="Alkaline phosphatase-like"/>
    <property type="match status" value="1"/>
</dbReference>
<evidence type="ECO:0000259" key="4">
    <source>
        <dbReference type="Pfam" id="PF00884"/>
    </source>
</evidence>
<dbReference type="Gene3D" id="3.40.720.10">
    <property type="entry name" value="Alkaline Phosphatase, subunit A"/>
    <property type="match status" value="1"/>
</dbReference>
<dbReference type="PIRSF" id="PIRSF000972">
    <property type="entry name" value="Arylsulf_plant"/>
    <property type="match status" value="1"/>
</dbReference>
<proteinExistence type="inferred from homology"/>
<dbReference type="FunFam" id="3.40.720.10:FF:000051">
    <property type="entry name" value="Arylsulfatase"/>
    <property type="match status" value="1"/>
</dbReference>
<comment type="catalytic activity">
    <reaction evidence="2">
        <text>an aryl sulfate + H2O = a phenol + sulfate + H(+)</text>
        <dbReference type="Rhea" id="RHEA:17261"/>
        <dbReference type="ChEBI" id="CHEBI:15377"/>
        <dbReference type="ChEBI" id="CHEBI:15378"/>
        <dbReference type="ChEBI" id="CHEBI:16189"/>
        <dbReference type="ChEBI" id="CHEBI:33853"/>
        <dbReference type="ChEBI" id="CHEBI:140317"/>
        <dbReference type="EC" id="3.1.6.1"/>
    </reaction>
</comment>
<organism evidence="5 6">
    <name type="scientific">Pseudopithomyces chartarum</name>
    <dbReference type="NCBI Taxonomy" id="1892770"/>
    <lineage>
        <taxon>Eukaryota</taxon>
        <taxon>Fungi</taxon>
        <taxon>Dikarya</taxon>
        <taxon>Ascomycota</taxon>
        <taxon>Pezizomycotina</taxon>
        <taxon>Dothideomycetes</taxon>
        <taxon>Pleosporomycetidae</taxon>
        <taxon>Pleosporales</taxon>
        <taxon>Massarineae</taxon>
        <taxon>Didymosphaeriaceae</taxon>
        <taxon>Pseudopithomyces</taxon>
    </lineage>
</organism>
<dbReference type="InterPro" id="IPR000917">
    <property type="entry name" value="Sulfatase_N"/>
</dbReference>
<evidence type="ECO:0000313" key="5">
    <source>
        <dbReference type="EMBL" id="KAK3203616.1"/>
    </source>
</evidence>
<comment type="caution">
    <text evidence="5">The sequence shown here is derived from an EMBL/GenBank/DDBJ whole genome shotgun (WGS) entry which is preliminary data.</text>
</comment>
<evidence type="ECO:0000313" key="6">
    <source>
        <dbReference type="Proteomes" id="UP001280581"/>
    </source>
</evidence>
<dbReference type="GO" id="GO:0004065">
    <property type="term" value="F:arylsulfatase activity"/>
    <property type="evidence" value="ECO:0007669"/>
    <property type="project" value="UniProtKB-UniRule"/>
</dbReference>
<evidence type="ECO:0000256" key="1">
    <source>
        <dbReference type="ARBA" id="ARBA00008779"/>
    </source>
</evidence>
<keyword evidence="6" id="KW-1185">Reference proteome</keyword>
<sequence length="588" mass="65969">MYFNTVVPFLLIGSSIAYKLPHSGTLGRPPKHRPNFIIIMTDDQDLHLNSLDYQPAVQKYFAKEGTFYQKHYVTMAQCCPSRVSFMTGMAGHNTNVTDVLPPYGGYPKFVAEGFNDNYLPVWLQQAGYNTYYTGKFLNSHDVTNWNKPFPNGWTGSDFLLDPGTYRYYNATLQRNKEPPKTFPGEYNTDLISNRAVGFLEDAAAADAPFFIGVMPIGPHTETLVPENPGPNDLPIFLPPIPAERHKDLYHGVKIPRTDNFNPEKPSGGSYVKQLPRQNDTVVEYNDEFYRLRLASLAAVDDLITAVFDKLEELDLLDDTYVIYTSDNGFHMGQHRQDPGKSCAYEEDVNVPMFIRGPDVPKGKNITLPTTHTDIVPTLFKLAGIPQLKQFDGTPMPISVQDQAKAKTEHVNIELWGANIGEGEMRIPVPTLLNTYKALRIVAEEYEFTYIVWCTNEHELYDMKKDPGQMNNLWDAVGPAPNGTITSNSTIELEGSSETACGFSLSKLQPRLDALLMVLKSCKGSVCVKPWETLHPLGNVKSLKDAMDPDLDEFYASQPKISFSECAMGYFPWVEGPQRAIPFIPRGMT</sequence>
<accession>A0AAN6RFE5</accession>
<feature type="domain" description="Sulfatase N-terminal" evidence="4">
    <location>
        <begin position="34"/>
        <end position="384"/>
    </location>
</feature>
<dbReference type="AlphaFoldDB" id="A0AAN6RFE5"/>
<evidence type="ECO:0000256" key="3">
    <source>
        <dbReference type="PIRSR" id="PIRSR000972-50"/>
    </source>
</evidence>
<evidence type="ECO:0000256" key="2">
    <source>
        <dbReference type="PIRNR" id="PIRNR000972"/>
    </source>
</evidence>
<dbReference type="PANTHER" id="PTHR43108:SF8">
    <property type="entry name" value="SD21168P"/>
    <property type="match status" value="1"/>
</dbReference>
<dbReference type="EC" id="3.1.6.1" evidence="2"/>
<dbReference type="CDD" id="cd16147">
    <property type="entry name" value="G6S"/>
    <property type="match status" value="1"/>
</dbReference>